<feature type="compositionally biased region" description="Basic and acidic residues" evidence="5">
    <location>
        <begin position="454"/>
        <end position="466"/>
    </location>
</feature>
<organism evidence="8">
    <name type="scientific">Ditylum brightwellii</name>
    <dbReference type="NCBI Taxonomy" id="49249"/>
    <lineage>
        <taxon>Eukaryota</taxon>
        <taxon>Sar</taxon>
        <taxon>Stramenopiles</taxon>
        <taxon>Ochrophyta</taxon>
        <taxon>Bacillariophyta</taxon>
        <taxon>Mediophyceae</taxon>
        <taxon>Lithodesmiophycidae</taxon>
        <taxon>Lithodesmiales</taxon>
        <taxon>Lithodesmiaceae</taxon>
        <taxon>Ditylum</taxon>
    </lineage>
</organism>
<evidence type="ECO:0000313" key="9">
    <source>
        <dbReference type="EMBL" id="CAE4647071.1"/>
    </source>
</evidence>
<feature type="compositionally biased region" description="Basic and acidic residues" evidence="5">
    <location>
        <begin position="402"/>
        <end position="414"/>
    </location>
</feature>
<evidence type="ECO:0000256" key="4">
    <source>
        <dbReference type="ARBA" id="ARBA00023136"/>
    </source>
</evidence>
<sequence length="474" mass="53525">MPSTPSREIALSILPHITGFSSMFCSGLIIFDIYHDKRRLKKLYHRLLLALSITDIFTSFSYALSSWPIPSGSPDIYAALGTQATCTAQGFFIQASIATPMYNAMLSIYYLLTVRYGWKENQLKKLEKYFFGIPIVFGLATAVAGVALKLFNNANLWCWISPLPLTCRGSLFNNGINDCERGNNASLYRFLFFYGPLWFVIITASIAMFLLYTSVRKTEQQAAKWSLATRLEKTARLKHSQKVRRQAFFYLMAFYVAWLPGTMLRTIQTINTSADTSVLLFIFAITGPFQGTLNFLVYVRPKYLKYRRKHPENLCLVMQMMVFPCCMKEDPSGDNTRIMEPIVGSRGSILAELQARGAARKTIQNKKSCRKSSSDEESAQSTKIPNGESHDDEEVAQSSKIPNEESHSDVESKKLSQIQTEESHNDEESKQSFKIANGQGRSDEESANVLSENSQDHPMEDSHNDSSESYVEND</sequence>
<feature type="transmembrane region" description="Helical" evidence="6">
    <location>
        <begin position="101"/>
        <end position="118"/>
    </location>
</feature>
<feature type="domain" description="G-protein coupled receptors family 1 profile" evidence="7">
    <location>
        <begin position="26"/>
        <end position="298"/>
    </location>
</feature>
<dbReference type="PANTHER" id="PTHR23112">
    <property type="entry name" value="G PROTEIN-COUPLED RECEPTOR 157-RELATED"/>
    <property type="match status" value="1"/>
</dbReference>
<dbReference type="EMBL" id="HBNS01046553">
    <property type="protein sequence ID" value="CAE4647071.1"/>
    <property type="molecule type" value="Transcribed_RNA"/>
</dbReference>
<evidence type="ECO:0000256" key="5">
    <source>
        <dbReference type="SAM" id="MobiDB-lite"/>
    </source>
</evidence>
<dbReference type="SUPFAM" id="SSF81321">
    <property type="entry name" value="Family A G protein-coupled receptor-like"/>
    <property type="match status" value="1"/>
</dbReference>
<feature type="transmembrane region" description="Helical" evidence="6">
    <location>
        <begin position="279"/>
        <end position="299"/>
    </location>
</feature>
<name>A0A6V2MDW2_9STRA</name>
<keyword evidence="4 6" id="KW-0472">Membrane</keyword>
<reference evidence="8" key="1">
    <citation type="submission" date="2021-01" db="EMBL/GenBank/DDBJ databases">
        <authorList>
            <person name="Corre E."/>
            <person name="Pelletier E."/>
            <person name="Niang G."/>
            <person name="Scheremetjew M."/>
            <person name="Finn R."/>
            <person name="Kale V."/>
            <person name="Holt S."/>
            <person name="Cochrane G."/>
            <person name="Meng A."/>
            <person name="Brown T."/>
            <person name="Cohen L."/>
        </authorList>
    </citation>
    <scope>NUCLEOTIDE SEQUENCE</scope>
    <source>
        <strain evidence="8">GSO104</strain>
    </source>
</reference>
<dbReference type="GO" id="GO:0005886">
    <property type="term" value="C:plasma membrane"/>
    <property type="evidence" value="ECO:0007669"/>
    <property type="project" value="TreeGrafter"/>
</dbReference>
<protein>
    <recommendedName>
        <fullName evidence="7">G-protein coupled receptors family 1 profile domain-containing protein</fullName>
    </recommendedName>
</protein>
<feature type="transmembrane region" description="Helical" evidence="6">
    <location>
        <begin position="247"/>
        <end position="267"/>
    </location>
</feature>
<evidence type="ECO:0000313" key="8">
    <source>
        <dbReference type="EMBL" id="CAE4647064.1"/>
    </source>
</evidence>
<dbReference type="Gene3D" id="1.20.1070.10">
    <property type="entry name" value="Rhodopsin 7-helix transmembrane proteins"/>
    <property type="match status" value="1"/>
</dbReference>
<evidence type="ECO:0000256" key="2">
    <source>
        <dbReference type="ARBA" id="ARBA00022692"/>
    </source>
</evidence>
<feature type="region of interest" description="Disordered" evidence="5">
    <location>
        <begin position="361"/>
        <end position="474"/>
    </location>
</feature>
<dbReference type="GO" id="GO:0007189">
    <property type="term" value="P:adenylate cyclase-activating G protein-coupled receptor signaling pathway"/>
    <property type="evidence" value="ECO:0007669"/>
    <property type="project" value="TreeGrafter"/>
</dbReference>
<dbReference type="GO" id="GO:0004930">
    <property type="term" value="F:G protein-coupled receptor activity"/>
    <property type="evidence" value="ECO:0007669"/>
    <property type="project" value="TreeGrafter"/>
</dbReference>
<gene>
    <name evidence="8" type="ORF">DBRI00130_LOCUS35978</name>
    <name evidence="9" type="ORF">DBRI00130_LOCUS35982</name>
</gene>
<dbReference type="PANTHER" id="PTHR23112:SF0">
    <property type="entry name" value="TRANSMEMBRANE PROTEIN 116"/>
    <property type="match status" value="1"/>
</dbReference>
<dbReference type="AlphaFoldDB" id="A0A6V2MDW2"/>
<evidence type="ECO:0000256" key="3">
    <source>
        <dbReference type="ARBA" id="ARBA00022989"/>
    </source>
</evidence>
<evidence type="ECO:0000256" key="1">
    <source>
        <dbReference type="ARBA" id="ARBA00004141"/>
    </source>
</evidence>
<keyword evidence="3 6" id="KW-1133">Transmembrane helix</keyword>
<keyword evidence="2 6" id="KW-0812">Transmembrane</keyword>
<feature type="transmembrane region" description="Helical" evidence="6">
    <location>
        <begin position="130"/>
        <end position="151"/>
    </location>
</feature>
<accession>A0A6V2MDW2</accession>
<dbReference type="InterPro" id="IPR017452">
    <property type="entry name" value="GPCR_Rhodpsn_7TM"/>
</dbReference>
<dbReference type="EMBL" id="HBNS01046549">
    <property type="protein sequence ID" value="CAE4647064.1"/>
    <property type="molecule type" value="Transcribed_RNA"/>
</dbReference>
<feature type="transmembrane region" description="Helical" evidence="6">
    <location>
        <begin position="43"/>
        <end position="64"/>
    </location>
</feature>
<proteinExistence type="predicted"/>
<dbReference type="PROSITE" id="PS50262">
    <property type="entry name" value="G_PROTEIN_RECEP_F1_2"/>
    <property type="match status" value="1"/>
</dbReference>
<feature type="transmembrane region" description="Helical" evidence="6">
    <location>
        <begin position="12"/>
        <end position="31"/>
    </location>
</feature>
<feature type="compositionally biased region" description="Basic and acidic residues" evidence="5">
    <location>
        <begin position="421"/>
        <end position="431"/>
    </location>
</feature>
<evidence type="ECO:0000256" key="6">
    <source>
        <dbReference type="SAM" id="Phobius"/>
    </source>
</evidence>
<feature type="transmembrane region" description="Helical" evidence="6">
    <location>
        <begin position="191"/>
        <end position="212"/>
    </location>
</feature>
<evidence type="ECO:0000259" key="7">
    <source>
        <dbReference type="PROSITE" id="PS50262"/>
    </source>
</evidence>
<comment type="subcellular location">
    <subcellularLocation>
        <location evidence="1">Membrane</location>
        <topology evidence="1">Multi-pass membrane protein</topology>
    </subcellularLocation>
</comment>